<accession>A0ABY2PYZ2</accession>
<dbReference type="SUPFAM" id="SSF53756">
    <property type="entry name" value="UDP-Glycosyltransferase/glycogen phosphorylase"/>
    <property type="match status" value="1"/>
</dbReference>
<dbReference type="Pfam" id="PF00534">
    <property type="entry name" value="Glycos_transf_1"/>
    <property type="match status" value="1"/>
</dbReference>
<protein>
    <submittedName>
        <fullName evidence="2">Transferase</fullName>
    </submittedName>
</protein>
<dbReference type="InterPro" id="IPR043148">
    <property type="entry name" value="TagF_C"/>
</dbReference>
<dbReference type="Proteomes" id="UP000306790">
    <property type="component" value="Unassembled WGS sequence"/>
</dbReference>
<organism evidence="2 3">
    <name type="scientific">Citrobacter murliniae</name>
    <dbReference type="NCBI Taxonomy" id="67829"/>
    <lineage>
        <taxon>Bacteria</taxon>
        <taxon>Pseudomonadati</taxon>
        <taxon>Pseudomonadota</taxon>
        <taxon>Gammaproteobacteria</taxon>
        <taxon>Enterobacterales</taxon>
        <taxon>Enterobacteriaceae</taxon>
        <taxon>Citrobacter</taxon>
        <taxon>Citrobacter freundii complex</taxon>
    </lineage>
</organism>
<dbReference type="PANTHER" id="PTHR12526:SF630">
    <property type="entry name" value="GLYCOSYLTRANSFERASE"/>
    <property type="match status" value="1"/>
</dbReference>
<dbReference type="RefSeq" id="WP_048222109.1">
    <property type="nucleotide sequence ID" value="NZ_QFVP01000003.1"/>
</dbReference>
<evidence type="ECO:0000313" key="3">
    <source>
        <dbReference type="Proteomes" id="UP000306790"/>
    </source>
</evidence>
<comment type="caution">
    <text evidence="2">The sequence shown here is derived from an EMBL/GenBank/DDBJ whole genome shotgun (WGS) entry which is preliminary data.</text>
</comment>
<dbReference type="InterPro" id="IPR007554">
    <property type="entry name" value="Glycerophosphate_synth"/>
</dbReference>
<reference evidence="2 3" key="1">
    <citation type="submission" date="2018-05" db="EMBL/GenBank/DDBJ databases">
        <title>Isolation and genomic analyses of lactose-positive bacteria from faecal samples of preterm neonates.</title>
        <authorList>
            <person name="Chen Y."/>
            <person name="Brook T.C."/>
            <person name="O'Neill I."/>
            <person name="Soe C.Z."/>
            <person name="Hall L.J."/>
            <person name="Hoyles L."/>
        </authorList>
    </citation>
    <scope>NUCLEOTIDE SEQUENCE [LARGE SCALE GENOMIC DNA]</scope>
    <source>
        <strain evidence="2 3">P080C CL</strain>
    </source>
</reference>
<evidence type="ECO:0000313" key="2">
    <source>
        <dbReference type="EMBL" id="THE40545.1"/>
    </source>
</evidence>
<dbReference type="InterPro" id="IPR001296">
    <property type="entry name" value="Glyco_trans_1"/>
</dbReference>
<gene>
    <name evidence="2" type="ORF">DJ535_06860</name>
</gene>
<dbReference type="GO" id="GO:0016740">
    <property type="term" value="F:transferase activity"/>
    <property type="evidence" value="ECO:0007669"/>
    <property type="project" value="UniProtKB-KW"/>
</dbReference>
<dbReference type="EMBL" id="QFVP01000003">
    <property type="protein sequence ID" value="THE40545.1"/>
    <property type="molecule type" value="Genomic_DNA"/>
</dbReference>
<keyword evidence="2" id="KW-0808">Transferase</keyword>
<dbReference type="Gene3D" id="3.40.50.2000">
    <property type="entry name" value="Glycogen Phosphorylase B"/>
    <property type="match status" value="2"/>
</dbReference>
<evidence type="ECO:0000259" key="1">
    <source>
        <dbReference type="Pfam" id="PF00534"/>
    </source>
</evidence>
<dbReference type="Gene3D" id="3.40.50.12580">
    <property type="match status" value="1"/>
</dbReference>
<dbReference type="Pfam" id="PF04464">
    <property type="entry name" value="Glyphos_transf"/>
    <property type="match status" value="1"/>
</dbReference>
<sequence length="803" mass="94160">MRNSVKNREDLLVLISEKGGEQARDNGFSYFAHRINEGFKNTYYVCGRNNIDSDKLKPYSKNVIIKDSLKHRWLFYKADYLVLNDGYMDVFPSFKKKPLSRGWSPIIYLQHGIISYKKVHFYKGHYNGRIRYFHTSLSSEYKIVKDVLQPQKDIKQTYNIILKHKIFYLRSYFDRNDLRGFYRYILSNYYNDRRSVDSSDLQILKRLITNIGFLSCRLVNSGLSRHENLQYIRKTNQNMLFFFTWRDDWTIKGKENTFLSLVKKIKDSTRIMEYADNHKLKVVFYLHEKILYLQREVEEIFEGNIGFVGQNDFNVVLKDTALCITDYSSVSFEFNLLNIPVIFLQFDYDFYKHERGHFMNSPNDFLGVTVRTIDELENIFSFENFDKALTLKARRNRAIVRQDYPNFGKSNYLIDKLLEKKQNHIVYFCYNLYGVGGTVQTVINQANYLVSIGYMVTVISLRRTEAIPKLNLDPSVRLEYLNDARSKGKFRNKYENLLSKFKSRLFKKTEDLYSGLSILTDLKLILILRTLRNCTLVGTFPGLCVNIIKYSHNSNVVMAQEHKEFSSHSDEIQQSILRTYRKAHKVIALTRFQKEEYINNGIFNVTNIPNGIEDKLSMIKGCSNILSPKRIVSFGRLVEIKQFNLLIESFALIAKKYPDWNLDIYGDGDKKESLLKMIADYDLSEQVRICEPTSLVYEEIYASSFCALTAFKEPFGMVYIESFSMGKPVISYDIGYGPKEFLKDGYNSLISPCFDTVDFSRKMEMLMNDETLLKKLGEGARRTYIDHYEISKVMKSFINECSK</sequence>
<keyword evidence="3" id="KW-1185">Reference proteome</keyword>
<proteinExistence type="predicted"/>
<dbReference type="PANTHER" id="PTHR12526">
    <property type="entry name" value="GLYCOSYLTRANSFERASE"/>
    <property type="match status" value="1"/>
</dbReference>
<feature type="domain" description="Glycosyl transferase family 1" evidence="1">
    <location>
        <begin position="628"/>
        <end position="782"/>
    </location>
</feature>
<name>A0ABY2PYZ2_9ENTR</name>